<comment type="caution">
    <text evidence="1">The sequence shown here is derived from an EMBL/GenBank/DDBJ whole genome shotgun (WGS) entry which is preliminary data.</text>
</comment>
<reference evidence="1" key="1">
    <citation type="submission" date="2023-03" db="EMBL/GenBank/DDBJ databases">
        <title>Massive genome expansion in bonnet fungi (Mycena s.s.) driven by repeated elements and novel gene families across ecological guilds.</title>
        <authorList>
            <consortium name="Lawrence Berkeley National Laboratory"/>
            <person name="Harder C.B."/>
            <person name="Miyauchi S."/>
            <person name="Viragh M."/>
            <person name="Kuo A."/>
            <person name="Thoen E."/>
            <person name="Andreopoulos B."/>
            <person name="Lu D."/>
            <person name="Skrede I."/>
            <person name="Drula E."/>
            <person name="Henrissat B."/>
            <person name="Morin E."/>
            <person name="Kohler A."/>
            <person name="Barry K."/>
            <person name="LaButti K."/>
            <person name="Morin E."/>
            <person name="Salamov A."/>
            <person name="Lipzen A."/>
            <person name="Mereny Z."/>
            <person name="Hegedus B."/>
            <person name="Baldrian P."/>
            <person name="Stursova M."/>
            <person name="Weitz H."/>
            <person name="Taylor A."/>
            <person name="Grigoriev I.V."/>
            <person name="Nagy L.G."/>
            <person name="Martin F."/>
            <person name="Kauserud H."/>
        </authorList>
    </citation>
    <scope>NUCLEOTIDE SEQUENCE</scope>
    <source>
        <strain evidence="1">CBHHK182m</strain>
    </source>
</reference>
<dbReference type="EMBL" id="JARKIB010000048">
    <property type="protein sequence ID" value="KAJ7755881.1"/>
    <property type="molecule type" value="Genomic_DNA"/>
</dbReference>
<evidence type="ECO:0000313" key="2">
    <source>
        <dbReference type="Proteomes" id="UP001215598"/>
    </source>
</evidence>
<protein>
    <submittedName>
        <fullName evidence="1">Uncharacterized protein</fullName>
    </submittedName>
</protein>
<name>A0AAD7ND63_9AGAR</name>
<organism evidence="1 2">
    <name type="scientific">Mycena metata</name>
    <dbReference type="NCBI Taxonomy" id="1033252"/>
    <lineage>
        <taxon>Eukaryota</taxon>
        <taxon>Fungi</taxon>
        <taxon>Dikarya</taxon>
        <taxon>Basidiomycota</taxon>
        <taxon>Agaricomycotina</taxon>
        <taxon>Agaricomycetes</taxon>
        <taxon>Agaricomycetidae</taxon>
        <taxon>Agaricales</taxon>
        <taxon>Marasmiineae</taxon>
        <taxon>Mycenaceae</taxon>
        <taxon>Mycena</taxon>
    </lineage>
</organism>
<dbReference type="AlphaFoldDB" id="A0AAD7ND63"/>
<dbReference type="Proteomes" id="UP001215598">
    <property type="component" value="Unassembled WGS sequence"/>
</dbReference>
<gene>
    <name evidence="1" type="ORF">B0H16DRAFT_707274</name>
</gene>
<accession>A0AAD7ND63</accession>
<evidence type="ECO:0000313" key="1">
    <source>
        <dbReference type="EMBL" id="KAJ7755881.1"/>
    </source>
</evidence>
<keyword evidence="2" id="KW-1185">Reference proteome</keyword>
<proteinExistence type="predicted"/>
<sequence>MPAFAFAYGSFGDILATGQLIVKIIVILRKGTRSDECAETEKELKSLGGDLANLTLMPVDDAVQASPLAQSVADRVQEEIRRCHRLMVHFFSKMNATSGLFQRLMWAVSEERELATFRMRIIERRTALGVVVGMLNSGMLLAVQDRVVERYTQTQDTVVNGVSSLAQQLATYQQQIVAVVRQVSRSVAEDLFVVISPTGVSIPVPLAYCGTFLALVPILDAYFKSQTDRQDIPYWWIITTSDGSEPLEHWHPTASIKLSLVSRPRVENLLLADVWYRNQCAWCGNPFAILSEQSLQCQIRPNSRCESLAQLFGQVVSWEVFLSRLVMLSSPSANFLCDHLATPSRRWIIEQPLSGAQAPWGPCGITRRRGGVSMGSS</sequence>